<dbReference type="SUPFAM" id="SSF51197">
    <property type="entry name" value="Clavaminate synthase-like"/>
    <property type="match status" value="1"/>
</dbReference>
<evidence type="ECO:0000313" key="2">
    <source>
        <dbReference type="Proteomes" id="UP000655225"/>
    </source>
</evidence>
<sequence>MGSATPLKLPIIDFCKEDLKPGTIFWDSKNSGCFEAVYDEVSLELHNTFFQELEKLFDLPLETKLQNTTFNLPGFGFIRQLPFQPLTSSLLMLPTLSLSFFCPQSFLLSFVSPTPLSLYRIKMYQSKTKLFMWLLCQNAVTVATDLKRSKESSGNQPTSYRVLKKLLSKADQPGVPGSIPELPICFSKF</sequence>
<proteinExistence type="predicted"/>
<dbReference type="AlphaFoldDB" id="A0A834Z4D6"/>
<protein>
    <submittedName>
        <fullName evidence="1">Uncharacterized protein</fullName>
    </submittedName>
</protein>
<evidence type="ECO:0000313" key="1">
    <source>
        <dbReference type="EMBL" id="KAF8400724.1"/>
    </source>
</evidence>
<gene>
    <name evidence="1" type="ORF">HHK36_014024</name>
</gene>
<reference evidence="1 2" key="1">
    <citation type="submission" date="2020-04" db="EMBL/GenBank/DDBJ databases">
        <title>Plant Genome Project.</title>
        <authorList>
            <person name="Zhang R.-G."/>
        </authorList>
    </citation>
    <scope>NUCLEOTIDE SEQUENCE [LARGE SCALE GENOMIC DNA]</scope>
    <source>
        <strain evidence="1">YNK0</strain>
        <tissue evidence="1">Leaf</tissue>
    </source>
</reference>
<name>A0A834Z4D6_TETSI</name>
<organism evidence="1 2">
    <name type="scientific">Tetracentron sinense</name>
    <name type="common">Spur-leaf</name>
    <dbReference type="NCBI Taxonomy" id="13715"/>
    <lineage>
        <taxon>Eukaryota</taxon>
        <taxon>Viridiplantae</taxon>
        <taxon>Streptophyta</taxon>
        <taxon>Embryophyta</taxon>
        <taxon>Tracheophyta</taxon>
        <taxon>Spermatophyta</taxon>
        <taxon>Magnoliopsida</taxon>
        <taxon>Trochodendrales</taxon>
        <taxon>Trochodendraceae</taxon>
        <taxon>Tetracentron</taxon>
    </lineage>
</organism>
<dbReference type="OrthoDB" id="288590at2759"/>
<dbReference type="Proteomes" id="UP000655225">
    <property type="component" value="Unassembled WGS sequence"/>
</dbReference>
<keyword evidence="2" id="KW-1185">Reference proteome</keyword>
<comment type="caution">
    <text evidence="1">The sequence shown here is derived from an EMBL/GenBank/DDBJ whole genome shotgun (WGS) entry which is preliminary data.</text>
</comment>
<accession>A0A834Z4D6</accession>
<dbReference type="EMBL" id="JABCRI010000009">
    <property type="protein sequence ID" value="KAF8400724.1"/>
    <property type="molecule type" value="Genomic_DNA"/>
</dbReference>